<dbReference type="Proteomes" id="UP000812672">
    <property type="component" value="Unassembled WGS sequence"/>
</dbReference>
<accession>A0ABS6GNM4</accession>
<reference evidence="1 2" key="1">
    <citation type="journal article" date="2011" name="Int. J. Syst. Evol. Microbiol.">
        <title>Allobacillus halotolerans gen. nov., sp. nov. isolated from shrimp paste.</title>
        <authorList>
            <person name="Sheu S.Y."/>
            <person name="Arun A.B."/>
            <person name="Jiang S.R."/>
            <person name="Young C.C."/>
            <person name="Chen W.M."/>
        </authorList>
    </citation>
    <scope>NUCLEOTIDE SEQUENCE [LARGE SCALE GENOMIC DNA]</scope>
    <source>
        <strain evidence="1 2">LMG 24826</strain>
    </source>
</reference>
<dbReference type="Pfam" id="PF07454">
    <property type="entry name" value="SpoIIP"/>
    <property type="match status" value="1"/>
</dbReference>
<evidence type="ECO:0000313" key="1">
    <source>
        <dbReference type="EMBL" id="MBU6080702.1"/>
    </source>
</evidence>
<proteinExistence type="predicted"/>
<protein>
    <submittedName>
        <fullName evidence="1">Stage II sporulation protein P</fullName>
    </submittedName>
</protein>
<name>A0ABS6GNM4_9BACI</name>
<gene>
    <name evidence="1" type="ORF">KQ486_06700</name>
</gene>
<keyword evidence="2" id="KW-1185">Reference proteome</keyword>
<dbReference type="RefSeq" id="WP_216687122.1">
    <property type="nucleotide sequence ID" value="NZ_CAUPKR010000001.1"/>
</dbReference>
<dbReference type="EMBL" id="JAHLZF010000007">
    <property type="protein sequence ID" value="MBU6080702.1"/>
    <property type="molecule type" value="Genomic_DNA"/>
</dbReference>
<dbReference type="InterPro" id="IPR010897">
    <property type="entry name" value="Spore_II_P"/>
</dbReference>
<sequence>MKNPISFNSKNFKKKMKNPFVLFIVLFIVLWLLIPAFTIRPIPNGSDSFMDEWLADVDAVSLSHLLTIDQPIMDGVVSADEQLSLSSVLLPMLTSLPYQDIRLLFGHELPNFSINNSTIAIRGSGTNQFTTSVESAPPEDLFEDEEIDEDSKPDQTYTGESVFIYTSHNRESFLPELSEGRVPDEAFHQTENVMKLSKKMSEHLKNQQIESFVDETDIWNELKKEGMVYHQSYDYARRVVQQAQANNEDLSFMIDIHRDAQPRNITTTEINGQKAAKIMFVIGGEHENYEKNLAFAAELHERIEEKYPTLSRGVEVKRGSGVNGVYNQDLAEHSIVLEVGGYENTFEELYLTIKYFSEILADYYYNKTAEEV</sequence>
<evidence type="ECO:0000313" key="2">
    <source>
        <dbReference type="Proteomes" id="UP000812672"/>
    </source>
</evidence>
<organism evidence="1 2">
    <name type="scientific">Allobacillus halotolerans</name>
    <dbReference type="NCBI Taxonomy" id="570278"/>
    <lineage>
        <taxon>Bacteria</taxon>
        <taxon>Bacillati</taxon>
        <taxon>Bacillota</taxon>
        <taxon>Bacilli</taxon>
        <taxon>Bacillales</taxon>
        <taxon>Bacillaceae</taxon>
        <taxon>Allobacillus</taxon>
    </lineage>
</organism>
<dbReference type="NCBIfam" id="TIGR02867">
    <property type="entry name" value="spore_II_P"/>
    <property type="match status" value="1"/>
</dbReference>
<comment type="caution">
    <text evidence="1">The sequence shown here is derived from an EMBL/GenBank/DDBJ whole genome shotgun (WGS) entry which is preliminary data.</text>
</comment>